<sequence length="147" mass="16808">MYCVHLKLLISMIILGLISQFPSAPSFMWMPQFVSVCPANPLWYKYNHANCVRWCVDRQVLVSDRPFCMYLGVRQTMTPAVTTFKRYNACVRYTNGVKYGSHRGREGPLVNQGRIFDDPLGSQSILEGVDDSRRRRSGTVHVVFKVG</sequence>
<feature type="signal peptide" evidence="1">
    <location>
        <begin position="1"/>
        <end position="20"/>
    </location>
</feature>
<name>A0A371C716_YARLL</name>
<evidence type="ECO:0000313" key="2">
    <source>
        <dbReference type="EMBL" id="RDW26096.1"/>
    </source>
</evidence>
<evidence type="ECO:0000256" key="1">
    <source>
        <dbReference type="SAM" id="SignalP"/>
    </source>
</evidence>
<organism evidence="2 3">
    <name type="scientific">Yarrowia lipolytica</name>
    <name type="common">Candida lipolytica</name>
    <dbReference type="NCBI Taxonomy" id="4952"/>
    <lineage>
        <taxon>Eukaryota</taxon>
        <taxon>Fungi</taxon>
        <taxon>Dikarya</taxon>
        <taxon>Ascomycota</taxon>
        <taxon>Saccharomycotina</taxon>
        <taxon>Dipodascomycetes</taxon>
        <taxon>Dipodascales</taxon>
        <taxon>Dipodascales incertae sedis</taxon>
        <taxon>Yarrowia</taxon>
    </lineage>
</organism>
<reference evidence="2 3" key="1">
    <citation type="submission" date="2018-07" db="EMBL/GenBank/DDBJ databases">
        <title>Draft Genome Assemblies for Five Robust Yarrowia lipolytica Strains Exhibiting High Lipid Production and Pentose Sugar Utilization and Sugar Alcohol Secretion from Undetoxified Lignocellulosic Biomass Hydrolysates.</title>
        <authorList>
            <consortium name="DOE Joint Genome Institute"/>
            <person name="Walker C."/>
            <person name="Ryu S."/>
            <person name="Na H."/>
            <person name="Zane M."/>
            <person name="LaButti K."/>
            <person name="Lipzen A."/>
            <person name="Haridas S."/>
            <person name="Barry K."/>
            <person name="Grigoriev I.V."/>
            <person name="Quarterman J."/>
            <person name="Slininger P."/>
            <person name="Dien B."/>
            <person name="Trinh C.T."/>
        </authorList>
    </citation>
    <scope>NUCLEOTIDE SEQUENCE [LARGE SCALE GENOMIC DNA]</scope>
    <source>
        <strain evidence="2 3">YB392</strain>
    </source>
</reference>
<protein>
    <submittedName>
        <fullName evidence="2">Uncharacterized protein</fullName>
    </submittedName>
</protein>
<evidence type="ECO:0000313" key="3">
    <source>
        <dbReference type="Proteomes" id="UP000256601"/>
    </source>
</evidence>
<feature type="chain" id="PRO_5016646163" evidence="1">
    <location>
        <begin position="21"/>
        <end position="147"/>
    </location>
</feature>
<dbReference type="AlphaFoldDB" id="A0A371C716"/>
<proteinExistence type="predicted"/>
<dbReference type="EMBL" id="KZ858987">
    <property type="protein sequence ID" value="RDW26096.1"/>
    <property type="molecule type" value="Genomic_DNA"/>
</dbReference>
<gene>
    <name evidence="2" type="ORF">B0I71DRAFT_140448</name>
</gene>
<accession>A0A371C716</accession>
<keyword evidence="1" id="KW-0732">Signal</keyword>
<dbReference type="Proteomes" id="UP000256601">
    <property type="component" value="Unassembled WGS sequence"/>
</dbReference>